<gene>
    <name evidence="1" type="ORF">Tco_0893485</name>
</gene>
<accession>A0ABQ5CC24</accession>
<dbReference type="EMBL" id="BQNB010014064">
    <property type="protein sequence ID" value="GJT23548.1"/>
    <property type="molecule type" value="Genomic_DNA"/>
</dbReference>
<dbReference type="Gene3D" id="3.10.10.10">
    <property type="entry name" value="HIV Type 1 Reverse Transcriptase, subunit A, domain 1"/>
    <property type="match status" value="1"/>
</dbReference>
<dbReference type="Proteomes" id="UP001151760">
    <property type="component" value="Unassembled WGS sequence"/>
</dbReference>
<evidence type="ECO:0008006" key="3">
    <source>
        <dbReference type="Google" id="ProtNLM"/>
    </source>
</evidence>
<dbReference type="PANTHER" id="PTHR24559">
    <property type="entry name" value="TRANSPOSON TY3-I GAG-POL POLYPROTEIN"/>
    <property type="match status" value="1"/>
</dbReference>
<evidence type="ECO:0000313" key="1">
    <source>
        <dbReference type="EMBL" id="GJT23548.1"/>
    </source>
</evidence>
<dbReference type="InterPro" id="IPR043128">
    <property type="entry name" value="Rev_trsase/Diguanyl_cyclase"/>
</dbReference>
<keyword evidence="2" id="KW-1185">Reference proteome</keyword>
<dbReference type="InterPro" id="IPR053134">
    <property type="entry name" value="RNA-dir_DNA_polymerase"/>
</dbReference>
<evidence type="ECO:0000313" key="2">
    <source>
        <dbReference type="Proteomes" id="UP001151760"/>
    </source>
</evidence>
<reference evidence="1" key="1">
    <citation type="journal article" date="2022" name="Int. J. Mol. Sci.">
        <title>Draft Genome of Tanacetum Coccineum: Genomic Comparison of Closely Related Tanacetum-Family Plants.</title>
        <authorList>
            <person name="Yamashiro T."/>
            <person name="Shiraishi A."/>
            <person name="Nakayama K."/>
            <person name="Satake H."/>
        </authorList>
    </citation>
    <scope>NUCLEOTIDE SEQUENCE</scope>
</reference>
<organism evidence="1 2">
    <name type="scientific">Tanacetum coccineum</name>
    <dbReference type="NCBI Taxonomy" id="301880"/>
    <lineage>
        <taxon>Eukaryota</taxon>
        <taxon>Viridiplantae</taxon>
        <taxon>Streptophyta</taxon>
        <taxon>Embryophyta</taxon>
        <taxon>Tracheophyta</taxon>
        <taxon>Spermatophyta</taxon>
        <taxon>Magnoliopsida</taxon>
        <taxon>eudicotyledons</taxon>
        <taxon>Gunneridae</taxon>
        <taxon>Pentapetalae</taxon>
        <taxon>asterids</taxon>
        <taxon>campanulids</taxon>
        <taxon>Asterales</taxon>
        <taxon>Asteraceae</taxon>
        <taxon>Asteroideae</taxon>
        <taxon>Anthemideae</taxon>
        <taxon>Anthemidinae</taxon>
        <taxon>Tanacetum</taxon>
    </lineage>
</organism>
<name>A0ABQ5CC24_9ASTR</name>
<reference evidence="1" key="2">
    <citation type="submission" date="2022-01" db="EMBL/GenBank/DDBJ databases">
        <authorList>
            <person name="Yamashiro T."/>
            <person name="Shiraishi A."/>
            <person name="Satake H."/>
            <person name="Nakayama K."/>
        </authorList>
    </citation>
    <scope>NUCLEOTIDE SEQUENCE</scope>
</reference>
<dbReference type="Gene3D" id="3.30.70.270">
    <property type="match status" value="2"/>
</dbReference>
<sequence length="586" mass="66057">MISILVTPRVSALAGYPPSNEEEEPNKGPNYELLSYTISNSDSDLESTARNGPKCSELEDTCESGVNANGGNGGNGGNNGCSYKGFMACNPKEYDGKGVREHLPILCPKDEPHLSTQEIRWAFRGHPYDLKQWESNKRNDLQCECGGAVINDPNFISTEFAPLLNVKPSIVNPGYVIEVADGKKVENKVVIVCHEKVVEIPLEGSGILRVQGERTSGVTKGLMNANVDEPKLSDIPVVRDFVDVFPEDLSGLPPPRQVEFRIDLVPGATPVAKSPYRLAPLEMQELSGQLQEELNKLTVKNRYHLPRIDDVFDHLQGARYFSKIDLQSGYHQLRVHKDDIPKIAFQMRYKHFEFTSKEEHEVHLRLVLELLKKEKLYAKFSTYEFWLQEVHFLGHVVNQYGIHVDPSKIEAVKNWKAPTTPSEIRLFLGKSNDTGSAGEAFIQEKRNLQKGVTIVRTTNERKKMKVYTLCASDKIYHGSSRFVTGAGNKEEDCYHKLSNVILDSMGFGEVEHQRPSRWTVYITLLANSAKSFRDAIDNEVNSRTSLKRMDKVSEQGFRIWRDMIRAMVIDLMAIGMFTPLPLTEIS</sequence>
<dbReference type="PANTHER" id="PTHR24559:SF444">
    <property type="entry name" value="REVERSE TRANSCRIPTASE DOMAIN-CONTAINING PROTEIN"/>
    <property type="match status" value="1"/>
</dbReference>
<dbReference type="CDD" id="cd01647">
    <property type="entry name" value="RT_LTR"/>
    <property type="match status" value="1"/>
</dbReference>
<proteinExistence type="predicted"/>
<dbReference type="SUPFAM" id="SSF56672">
    <property type="entry name" value="DNA/RNA polymerases"/>
    <property type="match status" value="1"/>
</dbReference>
<protein>
    <recommendedName>
        <fullName evidence="3">Reverse transcriptase domain-containing protein</fullName>
    </recommendedName>
</protein>
<comment type="caution">
    <text evidence="1">The sequence shown here is derived from an EMBL/GenBank/DDBJ whole genome shotgun (WGS) entry which is preliminary data.</text>
</comment>
<dbReference type="InterPro" id="IPR043502">
    <property type="entry name" value="DNA/RNA_pol_sf"/>
</dbReference>